<dbReference type="AlphaFoldDB" id="A0A3S3MV09"/>
<protein>
    <submittedName>
        <fullName evidence="1">Uncharacterized protein</fullName>
    </submittedName>
</protein>
<keyword evidence="2" id="KW-1185">Reference proteome</keyword>
<reference evidence="1 2" key="1">
    <citation type="journal article" date="2019" name="Nat. Plants">
        <title>Stout camphor tree genome fills gaps in understanding of flowering plant genome evolution.</title>
        <authorList>
            <person name="Chaw S.M."/>
            <person name="Liu Y.C."/>
            <person name="Wu Y.W."/>
            <person name="Wang H.Y."/>
            <person name="Lin C.I."/>
            <person name="Wu C.S."/>
            <person name="Ke H.M."/>
            <person name="Chang L.Y."/>
            <person name="Hsu C.Y."/>
            <person name="Yang H.T."/>
            <person name="Sudianto E."/>
            <person name="Hsu M.H."/>
            <person name="Wu K.P."/>
            <person name="Wang L.N."/>
            <person name="Leebens-Mack J.H."/>
            <person name="Tsai I.J."/>
        </authorList>
    </citation>
    <scope>NUCLEOTIDE SEQUENCE [LARGE SCALE GENOMIC DNA]</scope>
    <source>
        <strain evidence="2">cv. Chaw 1501</strain>
        <tissue evidence="1">Young leaves</tissue>
    </source>
</reference>
<name>A0A3S3MV09_9MAGN</name>
<evidence type="ECO:0000313" key="1">
    <source>
        <dbReference type="EMBL" id="RWR86667.1"/>
    </source>
</evidence>
<dbReference type="EMBL" id="QPKB01000006">
    <property type="protein sequence ID" value="RWR86667.1"/>
    <property type="molecule type" value="Genomic_DNA"/>
</dbReference>
<comment type="caution">
    <text evidence="1">The sequence shown here is derived from an EMBL/GenBank/DDBJ whole genome shotgun (WGS) entry which is preliminary data.</text>
</comment>
<evidence type="ECO:0000313" key="2">
    <source>
        <dbReference type="Proteomes" id="UP000283530"/>
    </source>
</evidence>
<organism evidence="1 2">
    <name type="scientific">Cinnamomum micranthum f. kanehirae</name>
    <dbReference type="NCBI Taxonomy" id="337451"/>
    <lineage>
        <taxon>Eukaryota</taxon>
        <taxon>Viridiplantae</taxon>
        <taxon>Streptophyta</taxon>
        <taxon>Embryophyta</taxon>
        <taxon>Tracheophyta</taxon>
        <taxon>Spermatophyta</taxon>
        <taxon>Magnoliopsida</taxon>
        <taxon>Magnoliidae</taxon>
        <taxon>Laurales</taxon>
        <taxon>Lauraceae</taxon>
        <taxon>Cinnamomum</taxon>
    </lineage>
</organism>
<gene>
    <name evidence="1" type="ORF">CKAN_01557800</name>
</gene>
<sequence length="68" mass="7638">MIAVENTRWLPVMICILPKGQGILPRVMIQLKDQLLLAERLIPHALLPSKLKPFLDEINAITTTTPPI</sequence>
<proteinExistence type="predicted"/>
<dbReference type="Proteomes" id="UP000283530">
    <property type="component" value="Unassembled WGS sequence"/>
</dbReference>
<accession>A0A3S3MV09</accession>